<proteinExistence type="inferred from homology"/>
<name>B8HM56_CYAP4</name>
<dbReference type="AlphaFoldDB" id="B8HM56"/>
<dbReference type="InterPro" id="IPR007712">
    <property type="entry name" value="RelE/ParE_toxin"/>
</dbReference>
<dbReference type="EMBL" id="CP001344">
    <property type="protein sequence ID" value="ACL47063.1"/>
    <property type="molecule type" value="Genomic_DNA"/>
</dbReference>
<dbReference type="eggNOG" id="COG3668">
    <property type="taxonomic scope" value="Bacteria"/>
</dbReference>
<evidence type="ECO:0000256" key="1">
    <source>
        <dbReference type="ARBA" id="ARBA00006226"/>
    </source>
</evidence>
<comment type="similarity">
    <text evidence="1">Belongs to the RelE toxin family.</text>
</comment>
<dbReference type="OrthoDB" id="278204at2"/>
<sequence length="96" mass="11471">MRYVFHPEALNEYAEAVQYYTKQRIEVAQAFINSIEDAVYRIREAPTHYAAIDEDVRRCMARKFPYGVLYTIEQDYILILAVMHCSREPGYWKSRK</sequence>
<dbReference type="InterPro" id="IPR051803">
    <property type="entry name" value="TA_system_RelE-like_toxin"/>
</dbReference>
<reference evidence="3" key="1">
    <citation type="submission" date="2009-01" db="EMBL/GenBank/DDBJ databases">
        <title>Complete sequence of chromosome Cyanothece sp. PCC 7425.</title>
        <authorList>
            <consortium name="US DOE Joint Genome Institute"/>
            <person name="Lucas S."/>
            <person name="Copeland A."/>
            <person name="Lapidus A."/>
            <person name="Glavina del Rio T."/>
            <person name="Dalin E."/>
            <person name="Tice H."/>
            <person name="Bruce D."/>
            <person name="Goodwin L."/>
            <person name="Pitluck S."/>
            <person name="Sims D."/>
            <person name="Meineke L."/>
            <person name="Brettin T."/>
            <person name="Detter J.C."/>
            <person name="Han C."/>
            <person name="Larimer F."/>
            <person name="Land M."/>
            <person name="Hauser L."/>
            <person name="Kyrpides N."/>
            <person name="Ovchinnikova G."/>
            <person name="Liberton M."/>
            <person name="Stoeckel J."/>
            <person name="Banerjee A."/>
            <person name="Singh A."/>
            <person name="Page L."/>
            <person name="Sato H."/>
            <person name="Zhao L."/>
            <person name="Sherman L."/>
            <person name="Pakrasi H."/>
            <person name="Richardson P."/>
        </authorList>
    </citation>
    <scope>NUCLEOTIDE SEQUENCE</scope>
    <source>
        <strain evidence="3">PCC 7425</strain>
    </source>
</reference>
<dbReference type="Pfam" id="PF05016">
    <property type="entry name" value="ParE_toxin"/>
    <property type="match status" value="1"/>
</dbReference>
<dbReference type="Gene3D" id="3.30.2310.20">
    <property type="entry name" value="RelE-like"/>
    <property type="match status" value="1"/>
</dbReference>
<organism evidence="3">
    <name type="scientific">Cyanothece sp. (strain PCC 7425 / ATCC 29141)</name>
    <dbReference type="NCBI Taxonomy" id="395961"/>
    <lineage>
        <taxon>Bacteria</taxon>
        <taxon>Bacillati</taxon>
        <taxon>Cyanobacteriota</taxon>
        <taxon>Cyanophyceae</taxon>
        <taxon>Gomontiellales</taxon>
        <taxon>Cyanothecaceae</taxon>
        <taxon>Cyanothece</taxon>
    </lineage>
</organism>
<dbReference type="HOGENOM" id="CLU_147162_7_0_3"/>
<dbReference type="STRING" id="395961.Cyan7425_4758"/>
<accession>B8HM56</accession>
<dbReference type="PANTHER" id="PTHR33755">
    <property type="entry name" value="TOXIN PARE1-RELATED"/>
    <property type="match status" value="1"/>
</dbReference>
<gene>
    <name evidence="3" type="ordered locus">Cyan7425_4758</name>
</gene>
<evidence type="ECO:0000313" key="3">
    <source>
        <dbReference type="EMBL" id="ACL47063.1"/>
    </source>
</evidence>
<dbReference type="PANTHER" id="PTHR33755:SF8">
    <property type="entry name" value="TOXIN PARE2"/>
    <property type="match status" value="1"/>
</dbReference>
<keyword evidence="2" id="KW-1277">Toxin-antitoxin system</keyword>
<protein>
    <submittedName>
        <fullName evidence="3">Plasmid stabilization system</fullName>
    </submittedName>
</protein>
<evidence type="ECO:0000256" key="2">
    <source>
        <dbReference type="ARBA" id="ARBA00022649"/>
    </source>
</evidence>
<dbReference type="KEGG" id="cyn:Cyan7425_4758"/>
<dbReference type="InterPro" id="IPR035093">
    <property type="entry name" value="RelE/ParE_toxin_dom_sf"/>
</dbReference>